<dbReference type="EMBL" id="JAUEPR010000010">
    <property type="protein sequence ID" value="KAK0480168.1"/>
    <property type="molecule type" value="Genomic_DNA"/>
</dbReference>
<dbReference type="Proteomes" id="UP001175227">
    <property type="component" value="Unassembled WGS sequence"/>
</dbReference>
<feature type="region of interest" description="Disordered" evidence="1">
    <location>
        <begin position="145"/>
        <end position="225"/>
    </location>
</feature>
<protein>
    <submittedName>
        <fullName evidence="2">Uncharacterized protein</fullName>
    </submittedName>
</protein>
<name>A0AA39P9M5_9AGAR</name>
<accession>A0AA39P9M5</accession>
<keyword evidence="3" id="KW-1185">Reference proteome</keyword>
<evidence type="ECO:0000313" key="2">
    <source>
        <dbReference type="EMBL" id="KAK0480168.1"/>
    </source>
</evidence>
<evidence type="ECO:0000256" key="1">
    <source>
        <dbReference type="SAM" id="MobiDB-lite"/>
    </source>
</evidence>
<organism evidence="2 3">
    <name type="scientific">Armillaria novae-zelandiae</name>
    <dbReference type="NCBI Taxonomy" id="153914"/>
    <lineage>
        <taxon>Eukaryota</taxon>
        <taxon>Fungi</taxon>
        <taxon>Dikarya</taxon>
        <taxon>Basidiomycota</taxon>
        <taxon>Agaricomycotina</taxon>
        <taxon>Agaricomycetes</taxon>
        <taxon>Agaricomycetidae</taxon>
        <taxon>Agaricales</taxon>
        <taxon>Marasmiineae</taxon>
        <taxon>Physalacriaceae</taxon>
        <taxon>Armillaria</taxon>
    </lineage>
</organism>
<sequence length="225" mass="25305">MHRSLFKQYAVEHALSWYIYVNSLDHLTREALNGYLYLVTGCDKARSWMTAAASRASEPHAISVKFAIGPTVEGSIALRTSWSTPYTDADTRIYPDYPEPMPQQDNQCVFMRGFTITVRENSFIQKVLGPVQLKVIGGSSRDVAPSFSSRSPYCSYQGNTTGSSSSGVSSSMGHVDNLVTPDYLKKEDPKFRRQHRTHGSTWQEHRVVEPLNQNKRTPIDPGKDR</sequence>
<proteinExistence type="predicted"/>
<reference evidence="2" key="1">
    <citation type="submission" date="2023-06" db="EMBL/GenBank/DDBJ databases">
        <authorList>
            <consortium name="Lawrence Berkeley National Laboratory"/>
            <person name="Ahrendt S."/>
            <person name="Sahu N."/>
            <person name="Indic B."/>
            <person name="Wong-Bajracharya J."/>
            <person name="Merenyi Z."/>
            <person name="Ke H.-M."/>
            <person name="Monk M."/>
            <person name="Kocsube S."/>
            <person name="Drula E."/>
            <person name="Lipzen A."/>
            <person name="Balint B."/>
            <person name="Henrissat B."/>
            <person name="Andreopoulos B."/>
            <person name="Martin F.M."/>
            <person name="Harder C.B."/>
            <person name="Rigling D."/>
            <person name="Ford K.L."/>
            <person name="Foster G.D."/>
            <person name="Pangilinan J."/>
            <person name="Papanicolaou A."/>
            <person name="Barry K."/>
            <person name="LaButti K."/>
            <person name="Viragh M."/>
            <person name="Koriabine M."/>
            <person name="Yan M."/>
            <person name="Riley R."/>
            <person name="Champramary S."/>
            <person name="Plett K.L."/>
            <person name="Tsai I.J."/>
            <person name="Slot J."/>
            <person name="Sipos G."/>
            <person name="Plett J."/>
            <person name="Nagy L.G."/>
            <person name="Grigoriev I.V."/>
        </authorList>
    </citation>
    <scope>NUCLEOTIDE SEQUENCE</scope>
    <source>
        <strain evidence="2">ICMP 16352</strain>
    </source>
</reference>
<gene>
    <name evidence="2" type="ORF">IW261DRAFT_118114</name>
</gene>
<feature type="compositionally biased region" description="Polar residues" evidence="1">
    <location>
        <begin position="146"/>
        <end position="161"/>
    </location>
</feature>
<evidence type="ECO:0000313" key="3">
    <source>
        <dbReference type="Proteomes" id="UP001175227"/>
    </source>
</evidence>
<dbReference type="AlphaFoldDB" id="A0AA39P9M5"/>
<feature type="compositionally biased region" description="Low complexity" evidence="1">
    <location>
        <begin position="162"/>
        <end position="173"/>
    </location>
</feature>
<comment type="caution">
    <text evidence="2">The sequence shown here is derived from an EMBL/GenBank/DDBJ whole genome shotgun (WGS) entry which is preliminary data.</text>
</comment>